<evidence type="ECO:0000313" key="2">
    <source>
        <dbReference type="EMBL" id="NMH65133.1"/>
    </source>
</evidence>
<feature type="chain" id="PRO_5037446685" evidence="1">
    <location>
        <begin position="23"/>
        <end position="104"/>
    </location>
</feature>
<dbReference type="RefSeq" id="WP_169563815.1">
    <property type="nucleotide sequence ID" value="NZ_JAAXYH010000004.1"/>
</dbReference>
<protein>
    <submittedName>
        <fullName evidence="2">Uncharacterized protein</fullName>
    </submittedName>
</protein>
<feature type="signal peptide" evidence="1">
    <location>
        <begin position="1"/>
        <end position="22"/>
    </location>
</feature>
<accession>A0A972FS10</accession>
<gene>
    <name evidence="2" type="ORF">HC757_08095</name>
</gene>
<evidence type="ECO:0000256" key="1">
    <source>
        <dbReference type="SAM" id="SignalP"/>
    </source>
</evidence>
<dbReference type="Proteomes" id="UP000737113">
    <property type="component" value="Unassembled WGS sequence"/>
</dbReference>
<name>A0A972FS10_9GAMM</name>
<keyword evidence="3" id="KW-1185">Reference proteome</keyword>
<dbReference type="EMBL" id="JAAXYH010000004">
    <property type="protein sequence ID" value="NMH65133.1"/>
    <property type="molecule type" value="Genomic_DNA"/>
</dbReference>
<dbReference type="AlphaFoldDB" id="A0A972FS10"/>
<evidence type="ECO:0000313" key="3">
    <source>
        <dbReference type="Proteomes" id="UP000737113"/>
    </source>
</evidence>
<organism evidence="2 3">
    <name type="scientific">Shewanella salipaludis</name>
    <dbReference type="NCBI Taxonomy" id="2723052"/>
    <lineage>
        <taxon>Bacteria</taxon>
        <taxon>Pseudomonadati</taxon>
        <taxon>Pseudomonadota</taxon>
        <taxon>Gammaproteobacteria</taxon>
        <taxon>Alteromonadales</taxon>
        <taxon>Shewanellaceae</taxon>
        <taxon>Shewanella</taxon>
    </lineage>
</organism>
<sequence>MKTSITLLLVSILSAMGTMAHATTAEVYLAGPETVTSSGLRLGSFRSAALEKAASHHDKLRLEAEIDGLLAQTGPLSDEILSQRQTQLASDPAPDALAFNLNGL</sequence>
<reference evidence="2" key="1">
    <citation type="submission" date="2020-04" db="EMBL/GenBank/DDBJ databases">
        <title>Description of Shewanella salipaludis sp. nov., isolated from a salt marsh.</title>
        <authorList>
            <person name="Park S."/>
            <person name="Yoon J.-H."/>
        </authorList>
    </citation>
    <scope>NUCLEOTIDE SEQUENCE</scope>
    <source>
        <strain evidence="2">SHSM-M6</strain>
    </source>
</reference>
<comment type="caution">
    <text evidence="2">The sequence shown here is derived from an EMBL/GenBank/DDBJ whole genome shotgun (WGS) entry which is preliminary data.</text>
</comment>
<keyword evidence="1" id="KW-0732">Signal</keyword>
<proteinExistence type="predicted"/>